<reference evidence="1 2" key="1">
    <citation type="journal article" date="2014" name="Genome Biol. Evol.">
        <title>The genome of the myxosporean Thelohanellus kitauei shows adaptations to nutrient acquisition within its fish host.</title>
        <authorList>
            <person name="Yang Y."/>
            <person name="Xiong J."/>
            <person name="Zhou Z."/>
            <person name="Huo F."/>
            <person name="Miao W."/>
            <person name="Ran C."/>
            <person name="Liu Y."/>
            <person name="Zhang J."/>
            <person name="Feng J."/>
            <person name="Wang M."/>
            <person name="Wang M."/>
            <person name="Wang L."/>
            <person name="Yao B."/>
        </authorList>
    </citation>
    <scope>NUCLEOTIDE SEQUENCE [LARGE SCALE GENOMIC DNA]</scope>
    <source>
        <strain evidence="1">Wuqing</strain>
    </source>
</reference>
<evidence type="ECO:0000313" key="2">
    <source>
        <dbReference type="Proteomes" id="UP000031668"/>
    </source>
</evidence>
<dbReference type="AlphaFoldDB" id="A0A0C2NB82"/>
<dbReference type="Proteomes" id="UP000031668">
    <property type="component" value="Unassembled WGS sequence"/>
</dbReference>
<gene>
    <name evidence="1" type="ORF">RF11_08867</name>
</gene>
<protein>
    <submittedName>
        <fullName evidence="1">Uncharacterized protein</fullName>
    </submittedName>
</protein>
<sequence>MVSDMVPSIDEHLYMCLSKFVMVYREAPLARGMKIDTKAPKPIPASDLQEISDDACTYLLRNNQCLPLDISRLCIVQVPMNPFRNWVTFDMKFLLLLNKLILYAPRKSPYADTFKSKDSRSIWIAWWSKSLVRLLIMALMHQAVAFRRRRYSVVQYQKTNYSDHVHPRPNFVRPVESARHRSRSHSIPRNMVFGRRWIKSKRQSVVSGQRVNRRDSMGKTSSHMQQLADYIHEVNVTYDDPFKNGLYDLLTDHEVTKSLEADQPNCSGWQYSEGSRTFHDYALTPIGLCLKELG</sequence>
<name>A0A0C2NB82_THEKT</name>
<organism evidence="1 2">
    <name type="scientific">Thelohanellus kitauei</name>
    <name type="common">Myxosporean</name>
    <dbReference type="NCBI Taxonomy" id="669202"/>
    <lineage>
        <taxon>Eukaryota</taxon>
        <taxon>Metazoa</taxon>
        <taxon>Cnidaria</taxon>
        <taxon>Myxozoa</taxon>
        <taxon>Myxosporea</taxon>
        <taxon>Bivalvulida</taxon>
        <taxon>Platysporina</taxon>
        <taxon>Myxobolidae</taxon>
        <taxon>Thelohanellus</taxon>
    </lineage>
</organism>
<evidence type="ECO:0000313" key="1">
    <source>
        <dbReference type="EMBL" id="KII73590.1"/>
    </source>
</evidence>
<proteinExistence type="predicted"/>
<comment type="caution">
    <text evidence="1">The sequence shown here is derived from an EMBL/GenBank/DDBJ whole genome shotgun (WGS) entry which is preliminary data.</text>
</comment>
<dbReference type="EMBL" id="JWZT01000762">
    <property type="protein sequence ID" value="KII73590.1"/>
    <property type="molecule type" value="Genomic_DNA"/>
</dbReference>
<accession>A0A0C2NB82</accession>
<keyword evidence="2" id="KW-1185">Reference proteome</keyword>